<accession>A0A1Q5P3V1</accession>
<dbReference type="Proteomes" id="UP000186524">
    <property type="component" value="Unassembled WGS sequence"/>
</dbReference>
<dbReference type="GO" id="GO:0046983">
    <property type="term" value="F:protein dimerization activity"/>
    <property type="evidence" value="ECO:0007669"/>
    <property type="project" value="InterPro"/>
</dbReference>
<evidence type="ECO:0000313" key="2">
    <source>
        <dbReference type="Proteomes" id="UP000186524"/>
    </source>
</evidence>
<gene>
    <name evidence="1" type="ORF">BLL40_09170</name>
</gene>
<dbReference type="Gene3D" id="4.10.280.10">
    <property type="entry name" value="Helix-loop-helix DNA-binding domain"/>
    <property type="match status" value="1"/>
</dbReference>
<dbReference type="SUPFAM" id="SSF140500">
    <property type="entry name" value="BAS1536-like"/>
    <property type="match status" value="1"/>
</dbReference>
<evidence type="ECO:0000313" key="1">
    <source>
        <dbReference type="EMBL" id="OKL36878.1"/>
    </source>
</evidence>
<dbReference type="AlphaFoldDB" id="A0A1Q5P3V1"/>
<protein>
    <recommendedName>
        <fullName evidence="3">Spo0E family sporulation regulatory protein-aspartic acid phosphatase</fullName>
    </recommendedName>
</protein>
<proteinExistence type="predicted"/>
<organism evidence="1 2">
    <name type="scientific">Domibacillus mangrovi</name>
    <dbReference type="NCBI Taxonomy" id="1714354"/>
    <lineage>
        <taxon>Bacteria</taxon>
        <taxon>Bacillati</taxon>
        <taxon>Bacillota</taxon>
        <taxon>Bacilli</taxon>
        <taxon>Bacillales</taxon>
        <taxon>Bacillaceae</taxon>
        <taxon>Domibacillus</taxon>
    </lineage>
</organism>
<name>A0A1Q5P3V1_9BACI</name>
<evidence type="ECO:0008006" key="3">
    <source>
        <dbReference type="Google" id="ProtNLM"/>
    </source>
</evidence>
<dbReference type="RefSeq" id="WP_073711601.1">
    <property type="nucleotide sequence ID" value="NZ_MRWQ01000006.1"/>
</dbReference>
<keyword evidence="2" id="KW-1185">Reference proteome</keyword>
<dbReference type="OrthoDB" id="2973859at2"/>
<comment type="caution">
    <text evidence="1">The sequence shown here is derived from an EMBL/GenBank/DDBJ whole genome shotgun (WGS) entry which is preliminary data.</text>
</comment>
<dbReference type="InterPro" id="IPR036638">
    <property type="entry name" value="HLH_DNA-bd_sf"/>
</dbReference>
<reference evidence="1 2" key="1">
    <citation type="submission" date="2016-12" db="EMBL/GenBank/DDBJ databases">
        <title>Domibacillus sp. SAOS 44 whole genome sequencing.</title>
        <authorList>
            <person name="Verma A."/>
            <person name="Krishnamurthi S."/>
        </authorList>
    </citation>
    <scope>NUCLEOTIDE SEQUENCE [LARGE SCALE GENOMIC DNA]</scope>
    <source>
        <strain evidence="1 2">SAOS 44</strain>
    </source>
</reference>
<dbReference type="InterPro" id="IPR018540">
    <property type="entry name" value="Spo0E-like"/>
</dbReference>
<sequence length="58" mass="6667">MLSTQLNLENLAIRINDIRTLLIATGIEKGLDSMETLKYSQELDDLIIQYQLQSRKSN</sequence>
<dbReference type="EMBL" id="MRWQ01000006">
    <property type="protein sequence ID" value="OKL36878.1"/>
    <property type="molecule type" value="Genomic_DNA"/>
</dbReference>
<dbReference type="GO" id="GO:0043937">
    <property type="term" value="P:regulation of sporulation"/>
    <property type="evidence" value="ECO:0007669"/>
    <property type="project" value="InterPro"/>
</dbReference>
<dbReference type="InterPro" id="IPR037208">
    <property type="entry name" value="Spo0E-like_sf"/>
</dbReference>
<dbReference type="Pfam" id="PF09388">
    <property type="entry name" value="SpoOE-like"/>
    <property type="match status" value="1"/>
</dbReference>